<evidence type="ECO:0000256" key="4">
    <source>
        <dbReference type="ARBA" id="ARBA00001947"/>
    </source>
</evidence>
<dbReference type="SUPFAM" id="SSF51366">
    <property type="entry name" value="Ribulose-phoshate binding barrel"/>
    <property type="match status" value="1"/>
</dbReference>
<dbReference type="EC" id="5.1.3.1" evidence="7"/>
<evidence type="ECO:0000256" key="6">
    <source>
        <dbReference type="ARBA" id="ARBA00009541"/>
    </source>
</evidence>
<comment type="cofactor">
    <cofactor evidence="4">
        <name>Zn(2+)</name>
        <dbReference type="ChEBI" id="CHEBI:29105"/>
    </cofactor>
</comment>
<dbReference type="FunFam" id="3.20.20.70:FF:000004">
    <property type="entry name" value="Ribulose-phosphate 3-epimerase"/>
    <property type="match status" value="1"/>
</dbReference>
<dbReference type="GO" id="GO:0006098">
    <property type="term" value="P:pentose-phosphate shunt"/>
    <property type="evidence" value="ECO:0007669"/>
    <property type="project" value="InterPro"/>
</dbReference>
<dbReference type="GO" id="GO:0046872">
    <property type="term" value="F:metal ion binding"/>
    <property type="evidence" value="ECO:0007669"/>
    <property type="project" value="UniProtKB-KW"/>
</dbReference>
<dbReference type="GO" id="GO:0004750">
    <property type="term" value="F:D-ribulose-phosphate 3-epimerase activity"/>
    <property type="evidence" value="ECO:0007669"/>
    <property type="project" value="UniProtKB-EC"/>
</dbReference>
<dbReference type="HAMAP" id="MF_02227">
    <property type="entry name" value="RPE"/>
    <property type="match status" value="1"/>
</dbReference>
<organism evidence="10">
    <name type="scientific">freshwater metagenome</name>
    <dbReference type="NCBI Taxonomy" id="449393"/>
    <lineage>
        <taxon>unclassified sequences</taxon>
        <taxon>metagenomes</taxon>
        <taxon>ecological metagenomes</taxon>
    </lineage>
</organism>
<dbReference type="NCBIfam" id="TIGR01163">
    <property type="entry name" value="rpe"/>
    <property type="match status" value="1"/>
</dbReference>
<protein>
    <recommendedName>
        <fullName evidence="7">ribulose-phosphate 3-epimerase</fullName>
        <ecNumber evidence="7">5.1.3.1</ecNumber>
    </recommendedName>
</protein>
<dbReference type="InterPro" id="IPR013785">
    <property type="entry name" value="Aldolase_TIM"/>
</dbReference>
<reference evidence="10" key="1">
    <citation type="submission" date="2020-05" db="EMBL/GenBank/DDBJ databases">
        <authorList>
            <person name="Chiriac C."/>
            <person name="Salcher M."/>
            <person name="Ghai R."/>
            <person name="Kavagutti S V."/>
        </authorList>
    </citation>
    <scope>NUCLEOTIDE SEQUENCE</scope>
</reference>
<dbReference type="EMBL" id="CAESAK010000055">
    <property type="protein sequence ID" value="CAB4335870.1"/>
    <property type="molecule type" value="Genomic_DNA"/>
</dbReference>
<proteinExistence type="inferred from homology"/>
<sequence>MSEEIRITPSILNADRTNLNYEISRISAVSDFIHLDVMDNVFVPNFTFDFDSASKIIRECPIPIDSHLMVADVDEIAIAYAEAGSASVTFHVEAAADIRATAKGIRAAGARASIALKPATGIDDYTDCLDFVDMVLIMTVEPGFGGQSFMDAMLNKISSTKKAIGSRPIWLQVDGGISMETIERACAAGADTFVAGSAVFNSENPSIMVQALRGAAEARNSAREL</sequence>
<evidence type="ECO:0000313" key="10">
    <source>
        <dbReference type="EMBL" id="CAB4335870.1"/>
    </source>
</evidence>
<dbReference type="GO" id="GO:0005975">
    <property type="term" value="P:carbohydrate metabolic process"/>
    <property type="evidence" value="ECO:0007669"/>
    <property type="project" value="InterPro"/>
</dbReference>
<dbReference type="InterPro" id="IPR011060">
    <property type="entry name" value="RibuloseP-bd_barrel"/>
</dbReference>
<evidence type="ECO:0000256" key="5">
    <source>
        <dbReference type="ARBA" id="ARBA00001954"/>
    </source>
</evidence>
<dbReference type="Pfam" id="PF00834">
    <property type="entry name" value="Ribul_P_3_epim"/>
    <property type="match status" value="1"/>
</dbReference>
<dbReference type="CDD" id="cd00429">
    <property type="entry name" value="RPE"/>
    <property type="match status" value="1"/>
</dbReference>
<dbReference type="PROSITE" id="PS01086">
    <property type="entry name" value="RIBUL_P_3_EPIMER_2"/>
    <property type="match status" value="1"/>
</dbReference>
<dbReference type="PANTHER" id="PTHR11749">
    <property type="entry name" value="RIBULOSE-5-PHOSPHATE-3-EPIMERASE"/>
    <property type="match status" value="1"/>
</dbReference>
<gene>
    <name evidence="10" type="ORF">UFOPK3775_00543</name>
</gene>
<evidence type="ECO:0000256" key="7">
    <source>
        <dbReference type="ARBA" id="ARBA00013188"/>
    </source>
</evidence>
<dbReference type="Gene3D" id="3.20.20.70">
    <property type="entry name" value="Aldolase class I"/>
    <property type="match status" value="1"/>
</dbReference>
<comment type="cofactor">
    <cofactor evidence="5">
        <name>Fe(2+)</name>
        <dbReference type="ChEBI" id="CHEBI:29033"/>
    </cofactor>
</comment>
<dbReference type="GO" id="GO:0005737">
    <property type="term" value="C:cytoplasm"/>
    <property type="evidence" value="ECO:0007669"/>
    <property type="project" value="UniProtKB-ARBA"/>
</dbReference>
<evidence type="ECO:0000256" key="2">
    <source>
        <dbReference type="ARBA" id="ARBA00001936"/>
    </source>
</evidence>
<dbReference type="PROSITE" id="PS01085">
    <property type="entry name" value="RIBUL_P_3_EPIMER_1"/>
    <property type="match status" value="1"/>
</dbReference>
<dbReference type="NCBIfam" id="NF004076">
    <property type="entry name" value="PRK05581.1-4"/>
    <property type="match status" value="1"/>
</dbReference>
<dbReference type="InterPro" id="IPR000056">
    <property type="entry name" value="Ribul_P_3_epim-like"/>
</dbReference>
<keyword evidence="8" id="KW-0479">Metal-binding</keyword>
<evidence type="ECO:0000256" key="3">
    <source>
        <dbReference type="ARBA" id="ARBA00001941"/>
    </source>
</evidence>
<comment type="cofactor">
    <cofactor evidence="2">
        <name>Mn(2+)</name>
        <dbReference type="ChEBI" id="CHEBI:29035"/>
    </cofactor>
</comment>
<dbReference type="AlphaFoldDB" id="A0A6J5Z633"/>
<evidence type="ECO:0000256" key="9">
    <source>
        <dbReference type="ARBA" id="ARBA00023235"/>
    </source>
</evidence>
<name>A0A6J5Z633_9ZZZZ</name>
<evidence type="ECO:0000256" key="1">
    <source>
        <dbReference type="ARBA" id="ARBA00001782"/>
    </source>
</evidence>
<keyword evidence="9" id="KW-0413">Isomerase</keyword>
<dbReference type="PIRSF" id="PIRSF001461">
    <property type="entry name" value="RPE"/>
    <property type="match status" value="1"/>
</dbReference>
<comment type="similarity">
    <text evidence="6">Belongs to the ribulose-phosphate 3-epimerase family.</text>
</comment>
<evidence type="ECO:0000256" key="8">
    <source>
        <dbReference type="ARBA" id="ARBA00022723"/>
    </source>
</evidence>
<comment type="catalytic activity">
    <reaction evidence="1">
        <text>D-ribulose 5-phosphate = D-xylulose 5-phosphate</text>
        <dbReference type="Rhea" id="RHEA:13677"/>
        <dbReference type="ChEBI" id="CHEBI:57737"/>
        <dbReference type="ChEBI" id="CHEBI:58121"/>
        <dbReference type="EC" id="5.1.3.1"/>
    </reaction>
</comment>
<comment type="cofactor">
    <cofactor evidence="3">
        <name>Co(2+)</name>
        <dbReference type="ChEBI" id="CHEBI:48828"/>
    </cofactor>
</comment>
<dbReference type="InterPro" id="IPR026019">
    <property type="entry name" value="Ribul_P_3_epim"/>
</dbReference>
<accession>A0A6J5Z633</accession>